<evidence type="ECO:0000256" key="2">
    <source>
        <dbReference type="ARBA" id="ARBA00022723"/>
    </source>
</evidence>
<reference evidence="7 8" key="1">
    <citation type="submission" date="2019-02" db="EMBL/GenBank/DDBJ databases">
        <title>Siculibacillus lacustris gen. nov., sp. nov., a new rosette-forming bacterium isolated from a freshwater crater lake (Lake St. Ana, Romania).</title>
        <authorList>
            <person name="Felfoldi T."/>
            <person name="Marton Z."/>
            <person name="Szabo A."/>
            <person name="Mentes A."/>
            <person name="Boka K."/>
            <person name="Marialigeti K."/>
            <person name="Mathe I."/>
            <person name="Koncz M."/>
            <person name="Schumann P."/>
            <person name="Toth E."/>
        </authorList>
    </citation>
    <scope>NUCLEOTIDE SEQUENCE [LARGE SCALE GENOMIC DNA]</scope>
    <source>
        <strain evidence="7 8">SA-279</strain>
    </source>
</reference>
<dbReference type="InterPro" id="IPR010693">
    <property type="entry name" value="Divergent_4Fe-4S_mono-cluster"/>
</dbReference>
<dbReference type="PANTHER" id="PTHR34400">
    <property type="match status" value="1"/>
</dbReference>
<evidence type="ECO:0000313" key="7">
    <source>
        <dbReference type="EMBL" id="TBW39500.1"/>
    </source>
</evidence>
<feature type="domain" description="Iron-binding zinc finger CDGSH type" evidence="6">
    <location>
        <begin position="672"/>
        <end position="716"/>
    </location>
</feature>
<feature type="domain" description="Iron-binding zinc finger CDGSH type" evidence="6">
    <location>
        <begin position="759"/>
        <end position="792"/>
    </location>
</feature>
<dbReference type="Pfam" id="PF09360">
    <property type="entry name" value="zf-CDGSH"/>
    <property type="match status" value="2"/>
</dbReference>
<comment type="caution">
    <text evidence="7">The sequence shown here is derived from an EMBL/GenBank/DDBJ whole genome shotgun (WGS) entry which is preliminary data.</text>
</comment>
<dbReference type="Pfam" id="PF12902">
    <property type="entry name" value="Ferritin-like"/>
    <property type="match status" value="1"/>
</dbReference>
<dbReference type="Gene3D" id="1.20.1260.10">
    <property type="match status" value="1"/>
</dbReference>
<evidence type="ECO:0000259" key="6">
    <source>
        <dbReference type="SMART" id="SM00704"/>
    </source>
</evidence>
<keyword evidence="3" id="KW-0408">Iron</keyword>
<protein>
    <recommendedName>
        <fullName evidence="6">Iron-binding zinc finger CDGSH type domain-containing protein</fullName>
    </recommendedName>
</protein>
<dbReference type="Pfam" id="PF06902">
    <property type="entry name" value="Fer4_19"/>
    <property type="match status" value="1"/>
</dbReference>
<keyword evidence="1" id="KW-0001">2Fe-2S</keyword>
<dbReference type="Proteomes" id="UP000292781">
    <property type="component" value="Unassembled WGS sequence"/>
</dbReference>
<accession>A0A4Q9VW85</accession>
<dbReference type="AlphaFoldDB" id="A0A4Q9VW85"/>
<evidence type="ECO:0000256" key="4">
    <source>
        <dbReference type="ARBA" id="ARBA00023014"/>
    </source>
</evidence>
<dbReference type="EMBL" id="SJFN01000007">
    <property type="protein sequence ID" value="TBW39500.1"/>
    <property type="molecule type" value="Genomic_DNA"/>
</dbReference>
<feature type="region of interest" description="Disordered" evidence="5">
    <location>
        <begin position="49"/>
        <end position="109"/>
    </location>
</feature>
<dbReference type="OrthoDB" id="9795032at2"/>
<dbReference type="SMART" id="SM00704">
    <property type="entry name" value="ZnF_CDGSH"/>
    <property type="match status" value="2"/>
</dbReference>
<feature type="compositionally biased region" description="Basic and acidic residues" evidence="5">
    <location>
        <begin position="99"/>
        <end position="109"/>
    </location>
</feature>
<dbReference type="InterPro" id="IPR012347">
    <property type="entry name" value="Ferritin-like"/>
</dbReference>
<name>A0A4Q9VW85_9HYPH</name>
<keyword evidence="4" id="KW-0411">Iron-sulfur</keyword>
<feature type="compositionally biased region" description="Polar residues" evidence="5">
    <location>
        <begin position="49"/>
        <end position="62"/>
    </location>
</feature>
<dbReference type="GO" id="GO:0005737">
    <property type="term" value="C:cytoplasm"/>
    <property type="evidence" value="ECO:0007669"/>
    <property type="project" value="UniProtKB-ARBA"/>
</dbReference>
<sequence>MCRAVWKVMGHLGGMNGVRRGREEVRALREGHRAAAALVDHLIKSTAADQNMNYRNNQQSRKSVPRGDRVCEGGGGASPWASPYRGGRPRRVSRRSHRRGTDAGQDGRARGWRGGNLLFCPGLRGHGSADVTLRRARWGDAMAAIDPSADVEIRSREQLLYTLAEAAEIEHNLMCCYLYAAWSLKTEPDDGVDQATGTMLRRWQRAIVAVAIDEMSHLAMVANLMAAIGGAAHFQRPNFPIAAGYHPAGLQVRLAPFSMATLQHFIHLERPEGSDEPDGEGFAPPLAYGRGLNGLEIMPSAQDFTTVGHLYRSIETALGTLAAQLGEAVLFCGDPRLQVGPSLVSLPGLATVTDLASAIRAIEVIVEQGEGHASDREDSHFRRFIRVRSEYAEALARDPAFVAAHPAAENPVMRRPPAAAGRVWIQREDARAVLDLGNAVYNHMLRCLAQGFGDTDPTRKRRALDTAIDAMFALDPLARELARLRANDADACNAGLSFATLRAYPFLAPDTAATTLTERIGELARGATALPDSPRVAAALAALGQIAAKTAAASRVEAMTEATAAPPADPVVAGPPPAAVGGNSGIESVEGRDLVIAFEGRRCIHARFCVTGAPKTFLANVQGPWLHPDDTDTDRLIEVAHACPSGAIGYRRKDGKPDEAPPPVNLLNIREAGPYAIRAPMTLAGREIGHRATLCRCGASKNKPFCDGSHHDIGFAASGEPATVSLDPLPTRDGPLAVTPLADGPLAVAGNLEICAGTGRVVQRVTEARLCRCGQSKTKPFCDGSHRAAGFQADGA</sequence>
<evidence type="ECO:0000313" key="8">
    <source>
        <dbReference type="Proteomes" id="UP000292781"/>
    </source>
</evidence>
<dbReference type="Gene3D" id="3.40.5.90">
    <property type="entry name" value="CDGSH iron-sulfur domain, mitoNEET-type"/>
    <property type="match status" value="2"/>
</dbReference>
<feature type="compositionally biased region" description="Basic residues" evidence="5">
    <location>
        <begin position="87"/>
        <end position="98"/>
    </location>
</feature>
<keyword evidence="2" id="KW-0479">Metal-binding</keyword>
<proteinExistence type="predicted"/>
<organism evidence="7 8">
    <name type="scientific">Siculibacillus lacustris</name>
    <dbReference type="NCBI Taxonomy" id="1549641"/>
    <lineage>
        <taxon>Bacteria</taxon>
        <taxon>Pseudomonadati</taxon>
        <taxon>Pseudomonadota</taxon>
        <taxon>Alphaproteobacteria</taxon>
        <taxon>Hyphomicrobiales</taxon>
        <taxon>Ancalomicrobiaceae</taxon>
        <taxon>Siculibacillus</taxon>
    </lineage>
</organism>
<dbReference type="PANTHER" id="PTHR34400:SF4">
    <property type="entry name" value="MEMBRANE PROTEIN"/>
    <property type="match status" value="1"/>
</dbReference>
<dbReference type="GO" id="GO:0051537">
    <property type="term" value="F:2 iron, 2 sulfur cluster binding"/>
    <property type="evidence" value="ECO:0007669"/>
    <property type="project" value="UniProtKB-KW"/>
</dbReference>
<evidence type="ECO:0000256" key="3">
    <source>
        <dbReference type="ARBA" id="ARBA00023004"/>
    </source>
</evidence>
<dbReference type="InterPro" id="IPR042216">
    <property type="entry name" value="MitoNEET_CISD"/>
</dbReference>
<evidence type="ECO:0000256" key="1">
    <source>
        <dbReference type="ARBA" id="ARBA00022714"/>
    </source>
</evidence>
<evidence type="ECO:0000256" key="5">
    <source>
        <dbReference type="SAM" id="MobiDB-lite"/>
    </source>
</evidence>
<dbReference type="InterPro" id="IPR018967">
    <property type="entry name" value="FeS-contain_CDGSH-typ"/>
</dbReference>
<dbReference type="GO" id="GO:0046872">
    <property type="term" value="F:metal ion binding"/>
    <property type="evidence" value="ECO:0007669"/>
    <property type="project" value="UniProtKB-KW"/>
</dbReference>
<gene>
    <name evidence="7" type="ORF">EYW49_06415</name>
</gene>
<keyword evidence="8" id="KW-1185">Reference proteome</keyword>
<dbReference type="InterPro" id="IPR026820">
    <property type="entry name" value="VioB/RebD_dom"/>
</dbReference>